<gene>
    <name evidence="10" type="ORF">SAMN04488568_10351</name>
</gene>
<feature type="transmembrane region" description="Helical" evidence="9">
    <location>
        <begin position="12"/>
        <end position="31"/>
    </location>
</feature>
<evidence type="ECO:0000256" key="9">
    <source>
        <dbReference type="SAM" id="Phobius"/>
    </source>
</evidence>
<dbReference type="GO" id="GO:0008324">
    <property type="term" value="F:monoatomic cation transmembrane transporter activity"/>
    <property type="evidence" value="ECO:0007669"/>
    <property type="project" value="InterPro"/>
</dbReference>
<proteinExistence type="inferred from homology"/>
<evidence type="ECO:0000256" key="1">
    <source>
        <dbReference type="ARBA" id="ARBA00004651"/>
    </source>
</evidence>
<feature type="transmembrane region" description="Helical" evidence="9">
    <location>
        <begin position="266"/>
        <end position="286"/>
    </location>
</feature>
<evidence type="ECO:0000256" key="6">
    <source>
        <dbReference type="ARBA" id="ARBA00022989"/>
    </source>
</evidence>
<feature type="transmembrane region" description="Helical" evidence="9">
    <location>
        <begin position="375"/>
        <end position="399"/>
    </location>
</feature>
<evidence type="ECO:0000256" key="3">
    <source>
        <dbReference type="ARBA" id="ARBA00022448"/>
    </source>
</evidence>
<evidence type="ECO:0000256" key="5">
    <source>
        <dbReference type="ARBA" id="ARBA00022692"/>
    </source>
</evidence>
<keyword evidence="3" id="KW-0813">Transport</keyword>
<feature type="transmembrane region" description="Helical" evidence="9">
    <location>
        <begin position="183"/>
        <end position="212"/>
    </location>
</feature>
<evidence type="ECO:0000313" key="11">
    <source>
        <dbReference type="Proteomes" id="UP000199759"/>
    </source>
</evidence>
<evidence type="ECO:0000256" key="4">
    <source>
        <dbReference type="ARBA" id="ARBA00022475"/>
    </source>
</evidence>
<protein>
    <submittedName>
        <fullName evidence="10">Trk system potassium uptake protein TrkH</fullName>
    </submittedName>
</protein>
<keyword evidence="11" id="KW-1185">Reference proteome</keyword>
<dbReference type="STRING" id="144026.SAMN04488568_10351"/>
<evidence type="ECO:0000256" key="8">
    <source>
        <dbReference type="ARBA" id="ARBA00023136"/>
    </source>
</evidence>
<keyword evidence="8 9" id="KW-0472">Membrane</keyword>
<keyword evidence="7" id="KW-0406">Ion transport</keyword>
<dbReference type="GO" id="GO:0030001">
    <property type="term" value="P:metal ion transport"/>
    <property type="evidence" value="ECO:0007669"/>
    <property type="project" value="UniProtKB-ARBA"/>
</dbReference>
<dbReference type="InterPro" id="IPR003445">
    <property type="entry name" value="Cat_transpt"/>
</dbReference>
<dbReference type="Proteomes" id="UP000199759">
    <property type="component" value="Unassembled WGS sequence"/>
</dbReference>
<evidence type="ECO:0000256" key="2">
    <source>
        <dbReference type="ARBA" id="ARBA00009137"/>
    </source>
</evidence>
<dbReference type="AlphaFoldDB" id="A0A1G9NZC6"/>
<dbReference type="OrthoDB" id="7629000at2"/>
<accession>A0A1G9NZC6</accession>
<reference evidence="10 11" key="1">
    <citation type="submission" date="2016-10" db="EMBL/GenBank/DDBJ databases">
        <authorList>
            <person name="de Groot N.N."/>
        </authorList>
    </citation>
    <scope>NUCLEOTIDE SEQUENCE [LARGE SCALE GENOMIC DNA]</scope>
    <source>
        <strain evidence="10 11">DSM 16077</strain>
    </source>
</reference>
<feature type="transmembrane region" description="Helical" evidence="9">
    <location>
        <begin position="70"/>
        <end position="91"/>
    </location>
</feature>
<evidence type="ECO:0000256" key="7">
    <source>
        <dbReference type="ARBA" id="ARBA00023065"/>
    </source>
</evidence>
<dbReference type="RefSeq" id="WP_091767111.1">
    <property type="nucleotide sequence ID" value="NZ_FNHG01000003.1"/>
</dbReference>
<organism evidence="10 11">
    <name type="scientific">Maricaulis salignorans</name>
    <dbReference type="NCBI Taxonomy" id="144026"/>
    <lineage>
        <taxon>Bacteria</taxon>
        <taxon>Pseudomonadati</taxon>
        <taxon>Pseudomonadota</taxon>
        <taxon>Alphaproteobacteria</taxon>
        <taxon>Maricaulales</taxon>
        <taxon>Maricaulaceae</taxon>
        <taxon>Maricaulis</taxon>
    </lineage>
</organism>
<dbReference type="GO" id="GO:0005886">
    <property type="term" value="C:plasma membrane"/>
    <property type="evidence" value="ECO:0007669"/>
    <property type="project" value="UniProtKB-SubCell"/>
</dbReference>
<keyword evidence="5 9" id="KW-0812">Transmembrane</keyword>
<keyword evidence="6 9" id="KW-1133">Transmembrane helix</keyword>
<comment type="subcellular location">
    <subcellularLocation>
        <location evidence="1">Cell membrane</location>
        <topology evidence="1">Multi-pass membrane protein</topology>
    </subcellularLocation>
</comment>
<dbReference type="PANTHER" id="PTHR32024">
    <property type="entry name" value="TRK SYSTEM POTASSIUM UPTAKE PROTEIN TRKG-RELATED"/>
    <property type="match status" value="1"/>
</dbReference>
<keyword evidence="4" id="KW-1003">Cell membrane</keyword>
<feature type="transmembrane region" description="Helical" evidence="9">
    <location>
        <begin position="37"/>
        <end position="58"/>
    </location>
</feature>
<feature type="transmembrane region" description="Helical" evidence="9">
    <location>
        <begin position="126"/>
        <end position="151"/>
    </location>
</feature>
<comment type="similarity">
    <text evidence="2">Belongs to the TrkH potassium transport family.</text>
</comment>
<feature type="transmembrane region" description="Helical" evidence="9">
    <location>
        <begin position="232"/>
        <end position="254"/>
    </location>
</feature>
<dbReference type="Pfam" id="PF02386">
    <property type="entry name" value="TrkH"/>
    <property type="match status" value="2"/>
</dbReference>
<feature type="transmembrane region" description="Helical" evidence="9">
    <location>
        <begin position="441"/>
        <end position="464"/>
    </location>
</feature>
<dbReference type="PANTHER" id="PTHR32024:SF2">
    <property type="entry name" value="TRK SYSTEM POTASSIUM UPTAKE PROTEIN TRKG-RELATED"/>
    <property type="match status" value="1"/>
</dbReference>
<dbReference type="EMBL" id="FNHG01000003">
    <property type="protein sequence ID" value="SDL91908.1"/>
    <property type="molecule type" value="Genomic_DNA"/>
</dbReference>
<evidence type="ECO:0000313" key="10">
    <source>
        <dbReference type="EMBL" id="SDL91908.1"/>
    </source>
</evidence>
<name>A0A1G9NZC6_9PROT</name>
<feature type="transmembrane region" description="Helical" evidence="9">
    <location>
        <begin position="306"/>
        <end position="330"/>
    </location>
</feature>
<sequence length="467" mass="49220">MALAALLRPLAALWVALGLVAALVGLAAFGLGERHLAPLFGATLVVGVVPGCLILAATRSMPVGASALDALVLGLLAWITIPLLAAVPFYLSGYFDPVDSLFEAYSSVTTTGAILLPPEDLPRSLVLWRAVLSWLGGFATVLLAIAVFAALDSDIPAIRRSTLLTIQPDDVFSHLRLAATRIFLVYAVLTSVIWLALILTGNAPFVAITLAFGSISTGGYAPFSGGLDEHLGAVSITLVMLGCLVGAVNFSLYWDALRDRKAWLDIDLAGIAILVTVLAAFFIIASPGHLLQNLARSVFVVTTSGYAYGTAAMPVLVAAIFIAMIGGAAGSTTGGIKISRIMLLWRRMDVELATLADPSIVRPMSFRARPAPDRALIAIWSYVLAFLFALGIGTILLTLSGLNFEHGFIAMAAALANVGPLYQEAAIGWDWDRMSDGAKLVLIPAMILGRLEVLAALAAVWALFIRK</sequence>